<organism evidence="1">
    <name type="scientific">Phage sp. ctPjm15</name>
    <dbReference type="NCBI Taxonomy" id="2828006"/>
    <lineage>
        <taxon>Viruses</taxon>
    </lineage>
</organism>
<name>A0A8S5SQL6_9VIRU</name>
<protein>
    <submittedName>
        <fullName evidence="1">Uncharacterized protein</fullName>
    </submittedName>
</protein>
<proteinExistence type="predicted"/>
<reference evidence="1" key="1">
    <citation type="journal article" date="2021" name="Proc. Natl. Acad. Sci. U.S.A.">
        <title>A Catalog of Tens of Thousands of Viruses from Human Metagenomes Reveals Hidden Associations with Chronic Diseases.</title>
        <authorList>
            <person name="Tisza M.J."/>
            <person name="Buck C.B."/>
        </authorList>
    </citation>
    <scope>NUCLEOTIDE SEQUENCE</scope>
    <source>
        <strain evidence="1">CtPjm15</strain>
    </source>
</reference>
<sequence>MFIKRTKNTAVARSKEKASTIDQGTLNQVNQDLSICNLANEIFGFIRDKGATAYEAREAWEIVENRIKILTSHSEIATLVEANKKE</sequence>
<dbReference type="EMBL" id="BK032645">
    <property type="protein sequence ID" value="DAF52991.1"/>
    <property type="molecule type" value="Genomic_DNA"/>
</dbReference>
<accession>A0A8S5SQL6</accession>
<evidence type="ECO:0000313" key="1">
    <source>
        <dbReference type="EMBL" id="DAF52991.1"/>
    </source>
</evidence>